<feature type="compositionally biased region" description="Basic and acidic residues" evidence="7">
    <location>
        <begin position="726"/>
        <end position="735"/>
    </location>
</feature>
<dbReference type="SMART" id="SM00648">
    <property type="entry name" value="SWAP"/>
    <property type="match status" value="2"/>
</dbReference>
<feature type="compositionally biased region" description="Basic and acidic residues" evidence="7">
    <location>
        <begin position="637"/>
        <end position="650"/>
    </location>
</feature>
<evidence type="ECO:0000256" key="6">
    <source>
        <dbReference type="ARBA" id="ARBA00023187"/>
    </source>
</evidence>
<dbReference type="CTD" id="31054"/>
<feature type="region of interest" description="Disordered" evidence="7">
    <location>
        <begin position="400"/>
        <end position="496"/>
    </location>
</feature>
<feature type="compositionally biased region" description="Basic residues" evidence="7">
    <location>
        <begin position="798"/>
        <end position="816"/>
    </location>
</feature>
<dbReference type="Proteomes" id="UP000594260">
    <property type="component" value="Unplaced"/>
</dbReference>
<dbReference type="GeneID" id="111247949"/>
<feature type="region of interest" description="Disordered" evidence="7">
    <location>
        <begin position="1"/>
        <end position="20"/>
    </location>
</feature>
<keyword evidence="2" id="KW-0677">Repeat</keyword>
<feature type="domain" description="SURP motif" evidence="8">
    <location>
        <begin position="198"/>
        <end position="240"/>
    </location>
</feature>
<reference evidence="9" key="1">
    <citation type="submission" date="2021-01" db="UniProtKB">
        <authorList>
            <consortium name="EnsemblMetazoa"/>
        </authorList>
    </citation>
    <scope>IDENTIFICATION</scope>
</reference>
<evidence type="ECO:0000256" key="5">
    <source>
        <dbReference type="ARBA" id="ARBA00023163"/>
    </source>
</evidence>
<dbReference type="GO" id="GO:0000395">
    <property type="term" value="P:mRNA 5'-splice site recognition"/>
    <property type="evidence" value="ECO:0007669"/>
    <property type="project" value="TreeGrafter"/>
</dbReference>
<evidence type="ECO:0000256" key="1">
    <source>
        <dbReference type="ARBA" id="ARBA00022664"/>
    </source>
</evidence>
<evidence type="ECO:0000256" key="2">
    <source>
        <dbReference type="ARBA" id="ARBA00022737"/>
    </source>
</evidence>
<keyword evidence="5" id="KW-0804">Transcription</keyword>
<evidence type="ECO:0000256" key="7">
    <source>
        <dbReference type="SAM" id="MobiDB-lite"/>
    </source>
</evidence>
<evidence type="ECO:0000256" key="4">
    <source>
        <dbReference type="ARBA" id="ARBA00023015"/>
    </source>
</evidence>
<feature type="compositionally biased region" description="Polar residues" evidence="7">
    <location>
        <begin position="474"/>
        <end position="490"/>
    </location>
</feature>
<keyword evidence="6" id="KW-0508">mRNA splicing</keyword>
<dbReference type="SMART" id="SM01141">
    <property type="entry name" value="DRY_EERY"/>
    <property type="match status" value="1"/>
</dbReference>
<evidence type="ECO:0000313" key="9">
    <source>
        <dbReference type="EnsemblMetazoa" id="XP_022655291"/>
    </source>
</evidence>
<evidence type="ECO:0000313" key="10">
    <source>
        <dbReference type="Proteomes" id="UP000594260"/>
    </source>
</evidence>
<dbReference type="RefSeq" id="XP_022655291.1">
    <property type="nucleotide sequence ID" value="XM_022799556.1"/>
</dbReference>
<feature type="compositionally biased region" description="Basic and acidic residues" evidence="7">
    <location>
        <begin position="150"/>
        <end position="175"/>
    </location>
</feature>
<dbReference type="PANTHER" id="PTHR13161">
    <property type="entry name" value="SPLICING FACTOR SUPPRESSOR OF WHITE APRICOT"/>
    <property type="match status" value="1"/>
</dbReference>
<dbReference type="InterPro" id="IPR040397">
    <property type="entry name" value="SWAP"/>
</dbReference>
<feature type="region of interest" description="Disordered" evidence="7">
    <location>
        <begin position="524"/>
        <end position="651"/>
    </location>
</feature>
<feature type="compositionally biased region" description="Basic residues" evidence="7">
    <location>
        <begin position="768"/>
        <end position="780"/>
    </location>
</feature>
<dbReference type="GO" id="GO:0003723">
    <property type="term" value="F:RNA binding"/>
    <property type="evidence" value="ECO:0007669"/>
    <property type="project" value="UniProtKB-KW"/>
</dbReference>
<dbReference type="AlphaFoldDB" id="A0A7M7JPM9"/>
<accession>A0A7M7JPM9</accession>
<feature type="domain" description="SURP motif" evidence="8">
    <location>
        <begin position="343"/>
        <end position="383"/>
    </location>
</feature>
<sequence>MSMLSGVGGPSSTSNNNGGGGFGSAEFEDDLLVFGYACKVYRDDARALQAEKALIPWMGDELITIDRYDGRGHLSSLEEFEPRQGVWEEHFGSLDPEEAAEEQMAEEERWLSLNEYEEETREEILKRAAAPAENFAEIGFNYDNYDSQDSGDRKDDTVGVENRPDDFVDPDDKPYKVPKGLTLPVTVPRPETRREHTIIEKTAQFIARQGGQLEVVIRVKQKNNAQFAFLDIEHPLNLYYRYLVQQIKSGAYRPAVQDDNESGSDSDSDFDGGYLHPSLFASKGSSSKSSGPPEALKNIFKAQASKTKEDTTPQGDSAGADSVVVGFEALVAVMPPPPDVQPIVDKMAEYVAKNGLDFEESIRAKGDPKFSFVDLGNEFYEYYQFKVKEFSLTLNESTGKASAKSDQETTALPVSTDKPVKVSKSPNALERIALENSLHTSPERTPKERRVEKKKMKISLKCQENGGDKKKEQTSSGVSTAPSNGETTSMIGPLLPSLYDDEDVEVREDILEELSKAEKRALLTAVVNNTNRKTENIADDKKGDTGDMSKERRQSESVEKRKNTDKDKSRDKSHHKGERSRNDEKYQRSSRERQRERGDKSREKDKRRCIDEVSPDAHNTDTSNLSRMKNGGSGSSRSERGDGDDELKRKQLERKKKLAAFLTMVKEKDGAGYSDKKEDMVQTDLKAKIRHLKRAMADSDEEPALGEADSRRPPDERVVKVPVIKVSKEKEEPRHAKMNLKKLRKETLEEGELVENRTYDSGDDSYERRRRRSRDRKRRISSSSKSRSSSSDREYSRSRRRHHKHHKSKSSRRNRD</sequence>
<dbReference type="Pfam" id="PF09750">
    <property type="entry name" value="DRY_EERY"/>
    <property type="match status" value="1"/>
</dbReference>
<feature type="region of interest" description="Disordered" evidence="7">
    <location>
        <begin position="141"/>
        <end position="183"/>
    </location>
</feature>
<dbReference type="InterPro" id="IPR000061">
    <property type="entry name" value="Surp"/>
</dbReference>
<feature type="compositionally biased region" description="Basic and acidic residues" evidence="7">
    <location>
        <begin position="708"/>
        <end position="719"/>
    </location>
</feature>
<dbReference type="PROSITE" id="PS50128">
    <property type="entry name" value="SURP"/>
    <property type="match status" value="2"/>
</dbReference>
<protein>
    <recommendedName>
        <fullName evidence="8">SURP motif domain-containing protein</fullName>
    </recommendedName>
</protein>
<organism evidence="9 10">
    <name type="scientific">Varroa destructor</name>
    <name type="common">Honeybee mite</name>
    <dbReference type="NCBI Taxonomy" id="109461"/>
    <lineage>
        <taxon>Eukaryota</taxon>
        <taxon>Metazoa</taxon>
        <taxon>Ecdysozoa</taxon>
        <taxon>Arthropoda</taxon>
        <taxon>Chelicerata</taxon>
        <taxon>Arachnida</taxon>
        <taxon>Acari</taxon>
        <taxon>Parasitiformes</taxon>
        <taxon>Mesostigmata</taxon>
        <taxon>Gamasina</taxon>
        <taxon>Dermanyssoidea</taxon>
        <taxon>Varroidae</taxon>
        <taxon>Varroa</taxon>
    </lineage>
</organism>
<feature type="compositionally biased region" description="Basic and acidic residues" evidence="7">
    <location>
        <begin position="532"/>
        <end position="570"/>
    </location>
</feature>
<feature type="region of interest" description="Disordered" evidence="7">
    <location>
        <begin position="694"/>
        <end position="816"/>
    </location>
</feature>
<proteinExistence type="predicted"/>
<dbReference type="InterPro" id="IPR035967">
    <property type="entry name" value="SWAP/Surp_sf"/>
</dbReference>
<keyword evidence="1" id="KW-0507">mRNA processing</keyword>
<dbReference type="SUPFAM" id="SSF109905">
    <property type="entry name" value="Surp module (SWAP domain)"/>
    <property type="match status" value="2"/>
</dbReference>
<dbReference type="InterPro" id="IPR019147">
    <property type="entry name" value="SWAP_N_domain"/>
</dbReference>
<feature type="compositionally biased region" description="Basic and acidic residues" evidence="7">
    <location>
        <begin position="579"/>
        <end position="611"/>
    </location>
</feature>
<name>A0A7M7JPM9_VARDE</name>
<dbReference type="Gene3D" id="1.10.10.790">
    <property type="entry name" value="Surp module"/>
    <property type="match status" value="2"/>
</dbReference>
<evidence type="ECO:0000259" key="8">
    <source>
        <dbReference type="PROSITE" id="PS50128"/>
    </source>
</evidence>
<feature type="compositionally biased region" description="Basic and acidic residues" evidence="7">
    <location>
        <begin position="441"/>
        <end position="451"/>
    </location>
</feature>
<dbReference type="PANTHER" id="PTHR13161:SF15">
    <property type="entry name" value="SPLICING FACTOR, SUPPRESSOR OF WHITE-APRICOT HOMOLOG"/>
    <property type="match status" value="1"/>
</dbReference>
<dbReference type="Pfam" id="PF01805">
    <property type="entry name" value="Surp"/>
    <property type="match status" value="2"/>
</dbReference>
<keyword evidence="10" id="KW-1185">Reference proteome</keyword>
<dbReference type="EnsemblMetazoa" id="XM_022799556">
    <property type="protein sequence ID" value="XP_022655291"/>
    <property type="gene ID" value="LOC111247949"/>
</dbReference>
<keyword evidence="3" id="KW-0694">RNA-binding</keyword>
<dbReference type="FunFam" id="1.10.10.790:FF:000002">
    <property type="entry name" value="Splicing factor 3A subunit 1"/>
    <property type="match status" value="1"/>
</dbReference>
<evidence type="ECO:0000256" key="3">
    <source>
        <dbReference type="ARBA" id="ARBA00022884"/>
    </source>
</evidence>
<keyword evidence="4" id="KW-0805">Transcription regulation</keyword>